<sequence length="369" mass="41446">MTTHNRENEAPGSARVALGKRSRSDDNERPFVLGPTKKFARTDPLVHYGRHIGRTIRMFCRFEALLASGVNLETAIKAGRLTLDDLGEEDRKEYEIFHELLRLVPDLEERVWNKDANSNDILYIATMLAKGVSGARSDDTKSLKSAIIDLITPKGSVLTPALSRNVKTDRGFFHVTTGKYLCPTELDWNNEETRNALRSGKIVTTGDQWPIFLYDALRYNPENPWEGFMKSNVMVSAYKHIFTSPSSVDGEPRATRSGNAAIHGMKRVTPGSLAYVATLVRFSLTSSPTFSRTDRVTDNERFYNLVLEALEDPEEATEVDALLEWWDRKIFPNMMQIASGSIPKNSAFAQMKERRQRLILGESANGVAA</sequence>
<comment type="caution">
    <text evidence="2">The sequence shown here is derived from an EMBL/GenBank/DDBJ whole genome shotgun (WGS) entry which is preliminary data.</text>
</comment>
<evidence type="ECO:0000313" key="3">
    <source>
        <dbReference type="Proteomes" id="UP001140091"/>
    </source>
</evidence>
<dbReference type="EMBL" id="JANBPK010001486">
    <property type="protein sequence ID" value="KAJ2922523.1"/>
    <property type="molecule type" value="Genomic_DNA"/>
</dbReference>
<evidence type="ECO:0000313" key="2">
    <source>
        <dbReference type="EMBL" id="KAJ2922523.1"/>
    </source>
</evidence>
<dbReference type="Proteomes" id="UP001140091">
    <property type="component" value="Unassembled WGS sequence"/>
</dbReference>
<dbReference type="AlphaFoldDB" id="A0A9W8MB12"/>
<evidence type="ECO:0000256" key="1">
    <source>
        <dbReference type="SAM" id="MobiDB-lite"/>
    </source>
</evidence>
<gene>
    <name evidence="2" type="ORF">H1R20_g14572</name>
</gene>
<dbReference type="OrthoDB" id="3160134at2759"/>
<name>A0A9W8MB12_9AGAR</name>
<organism evidence="2 3">
    <name type="scientific">Candolleomyces eurysporus</name>
    <dbReference type="NCBI Taxonomy" id="2828524"/>
    <lineage>
        <taxon>Eukaryota</taxon>
        <taxon>Fungi</taxon>
        <taxon>Dikarya</taxon>
        <taxon>Basidiomycota</taxon>
        <taxon>Agaricomycotina</taxon>
        <taxon>Agaricomycetes</taxon>
        <taxon>Agaricomycetidae</taxon>
        <taxon>Agaricales</taxon>
        <taxon>Agaricineae</taxon>
        <taxon>Psathyrellaceae</taxon>
        <taxon>Candolleomyces</taxon>
    </lineage>
</organism>
<dbReference type="Pfam" id="PF20414">
    <property type="entry name" value="DUF6698"/>
    <property type="match status" value="1"/>
</dbReference>
<feature type="region of interest" description="Disordered" evidence="1">
    <location>
        <begin position="1"/>
        <end position="33"/>
    </location>
</feature>
<keyword evidence="3" id="KW-1185">Reference proteome</keyword>
<dbReference type="InterPro" id="IPR046521">
    <property type="entry name" value="DUF6698"/>
</dbReference>
<feature type="non-terminal residue" evidence="2">
    <location>
        <position position="369"/>
    </location>
</feature>
<proteinExistence type="predicted"/>
<protein>
    <submittedName>
        <fullName evidence="2">Uncharacterized protein</fullName>
    </submittedName>
</protein>
<reference evidence="2" key="1">
    <citation type="submission" date="2022-06" db="EMBL/GenBank/DDBJ databases">
        <title>Genome Sequence of Candolleomyces eurysporus.</title>
        <authorList>
            <person name="Buettner E."/>
        </authorList>
    </citation>
    <scope>NUCLEOTIDE SEQUENCE</scope>
    <source>
        <strain evidence="2">VTCC 930004</strain>
    </source>
</reference>
<accession>A0A9W8MB12</accession>